<name>A0A918DHK9_9ALTE</name>
<dbReference type="Pfam" id="PF07024">
    <property type="entry name" value="ImpE"/>
    <property type="match status" value="1"/>
</dbReference>
<evidence type="ECO:0000313" key="2">
    <source>
        <dbReference type="Proteomes" id="UP000606935"/>
    </source>
</evidence>
<dbReference type="Gene3D" id="1.25.40.10">
    <property type="entry name" value="Tetratricopeptide repeat domain"/>
    <property type="match status" value="1"/>
</dbReference>
<protein>
    <recommendedName>
        <fullName evidence="3">Virulence protein SciE type</fullName>
    </recommendedName>
</protein>
<sequence length="263" mass="29494">MSNAEQCLKQGDLPAALSELQAAIKQQPANLELRVFLFQLLALMGEWNRALSQLDVLKNLDDANLAMYHTYKPALFAEVMRSDVFTGRRSPLLFGQPEPWMALCIQALNASAQQQYAQAEALRSEAFELAPASSGQVDGQSFAWIADADSRIGPFLEAIVQGTYYWIPFSRIQRIDLQAPEDLRDLVWLPVHLTWTNGGQDVALLPCRYPGSQSSEDAQIQMARKTQWQENGNEYQGEGQRIFATDADEYPLLSIRQITLNNA</sequence>
<comment type="caution">
    <text evidence="1">The sequence shown here is derived from an EMBL/GenBank/DDBJ whole genome shotgun (WGS) entry which is preliminary data.</text>
</comment>
<dbReference type="InterPro" id="IPR009211">
    <property type="entry name" value="TagJ"/>
</dbReference>
<dbReference type="RefSeq" id="WP_188691450.1">
    <property type="nucleotide sequence ID" value="NZ_BMLS01000001.1"/>
</dbReference>
<accession>A0A918DHK9</accession>
<dbReference type="Proteomes" id="UP000606935">
    <property type="component" value="Unassembled WGS sequence"/>
</dbReference>
<evidence type="ECO:0000313" key="1">
    <source>
        <dbReference type="EMBL" id="GGO66657.1"/>
    </source>
</evidence>
<dbReference type="AlphaFoldDB" id="A0A918DHK9"/>
<dbReference type="InterPro" id="IPR011990">
    <property type="entry name" value="TPR-like_helical_dom_sf"/>
</dbReference>
<dbReference type="PIRSF" id="PIRSF029288">
    <property type="entry name" value="SciE_ImpE"/>
    <property type="match status" value="1"/>
</dbReference>
<organism evidence="1 2">
    <name type="scientific">Bowmanella pacifica</name>
    <dbReference type="NCBI Taxonomy" id="502051"/>
    <lineage>
        <taxon>Bacteria</taxon>
        <taxon>Pseudomonadati</taxon>
        <taxon>Pseudomonadota</taxon>
        <taxon>Gammaproteobacteria</taxon>
        <taxon>Alteromonadales</taxon>
        <taxon>Alteromonadaceae</taxon>
        <taxon>Bowmanella</taxon>
    </lineage>
</organism>
<dbReference type="Pfam" id="PF14559">
    <property type="entry name" value="TPR_19"/>
    <property type="match status" value="1"/>
</dbReference>
<keyword evidence="2" id="KW-1185">Reference proteome</keyword>
<proteinExistence type="predicted"/>
<dbReference type="EMBL" id="BMLS01000001">
    <property type="protein sequence ID" value="GGO66657.1"/>
    <property type="molecule type" value="Genomic_DNA"/>
</dbReference>
<reference evidence="1" key="2">
    <citation type="submission" date="2020-09" db="EMBL/GenBank/DDBJ databases">
        <authorList>
            <person name="Sun Q."/>
            <person name="Zhou Y."/>
        </authorList>
    </citation>
    <scope>NUCLEOTIDE SEQUENCE</scope>
    <source>
        <strain evidence="1">CGMCC 1.7086</strain>
    </source>
</reference>
<reference evidence="1" key="1">
    <citation type="journal article" date="2014" name="Int. J. Syst. Evol. Microbiol.">
        <title>Complete genome sequence of Corynebacterium casei LMG S-19264T (=DSM 44701T), isolated from a smear-ripened cheese.</title>
        <authorList>
            <consortium name="US DOE Joint Genome Institute (JGI-PGF)"/>
            <person name="Walter F."/>
            <person name="Albersmeier A."/>
            <person name="Kalinowski J."/>
            <person name="Ruckert C."/>
        </authorList>
    </citation>
    <scope>NUCLEOTIDE SEQUENCE</scope>
    <source>
        <strain evidence="1">CGMCC 1.7086</strain>
    </source>
</reference>
<gene>
    <name evidence="1" type="ORF">GCM10010982_11370</name>
</gene>
<evidence type="ECO:0008006" key="3">
    <source>
        <dbReference type="Google" id="ProtNLM"/>
    </source>
</evidence>
<dbReference type="SUPFAM" id="SSF144059">
    <property type="entry name" value="ImpE-like"/>
    <property type="match status" value="1"/>
</dbReference>